<feature type="domain" description="START" evidence="2">
    <location>
        <begin position="29"/>
        <end position="201"/>
    </location>
</feature>
<keyword evidence="4" id="KW-1185">Reference proteome</keyword>
<dbReference type="Pfam" id="PF01852">
    <property type="entry name" value="START"/>
    <property type="match status" value="1"/>
</dbReference>
<dbReference type="PIRSF" id="PIRSF039033">
    <property type="entry name" value="START_dom"/>
    <property type="match status" value="1"/>
</dbReference>
<name>A0A2S2E2E7_9ALTE</name>
<dbReference type="Gene3D" id="3.30.530.20">
    <property type="match status" value="1"/>
</dbReference>
<dbReference type="PANTHER" id="PTHR19308">
    <property type="entry name" value="PHOSPHATIDYLCHOLINE TRANSFER PROTEIN"/>
    <property type="match status" value="1"/>
</dbReference>
<gene>
    <name evidence="3" type="ORF">HMF8227_01348</name>
</gene>
<dbReference type="PROSITE" id="PS50848">
    <property type="entry name" value="START"/>
    <property type="match status" value="1"/>
</dbReference>
<dbReference type="InterPro" id="IPR023393">
    <property type="entry name" value="START-like_dom_sf"/>
</dbReference>
<dbReference type="PANTHER" id="PTHR19308:SF14">
    <property type="entry name" value="START DOMAIN-CONTAINING PROTEIN"/>
    <property type="match status" value="1"/>
</dbReference>
<reference evidence="3 4" key="1">
    <citation type="submission" date="2018-05" db="EMBL/GenBank/DDBJ databases">
        <title>Salinimonas sp. HMF8227 Genome sequencing and assembly.</title>
        <authorList>
            <person name="Kang H."/>
            <person name="Kang J."/>
            <person name="Cha I."/>
            <person name="Kim H."/>
            <person name="Joh K."/>
        </authorList>
    </citation>
    <scope>NUCLEOTIDE SEQUENCE [LARGE SCALE GENOMIC DNA]</scope>
    <source>
        <strain evidence="3 4">HMF8227</strain>
    </source>
</reference>
<dbReference type="RefSeq" id="WP_162558528.1">
    <property type="nucleotide sequence ID" value="NZ_CP029347.1"/>
</dbReference>
<evidence type="ECO:0000313" key="4">
    <source>
        <dbReference type="Proteomes" id="UP000245728"/>
    </source>
</evidence>
<sequence length="211" mass="23620">MQRLAVSLLFLVSIASGANPTCLTTADTWQQAKAPSTIQLYYRTLPDSGHLEVTAATELSGQPEDFIRLLRQTQRAPEWMANVRSVEVLSEPEPNVDIVHTKLNAPWPVRDRDMVTRSTIKRDPDGHIHIQVTDLGQHYPQETGFVRMTHVRGRWQLTPGSSGTFNLCYRGSGSAAGRLPQWLSNNLLLSAMKRTFTRLRELPEFSVSPAA</sequence>
<proteinExistence type="predicted"/>
<organism evidence="3 4">
    <name type="scientific">Saliniradius amylolyticus</name>
    <dbReference type="NCBI Taxonomy" id="2183582"/>
    <lineage>
        <taxon>Bacteria</taxon>
        <taxon>Pseudomonadati</taxon>
        <taxon>Pseudomonadota</taxon>
        <taxon>Gammaproteobacteria</taxon>
        <taxon>Alteromonadales</taxon>
        <taxon>Alteromonadaceae</taxon>
        <taxon>Saliniradius</taxon>
    </lineage>
</organism>
<dbReference type="SUPFAM" id="SSF55961">
    <property type="entry name" value="Bet v1-like"/>
    <property type="match status" value="1"/>
</dbReference>
<protein>
    <recommendedName>
        <fullName evidence="2">START domain-containing protein</fullName>
    </recommendedName>
</protein>
<keyword evidence="1" id="KW-0732">Signal</keyword>
<dbReference type="EMBL" id="CP029347">
    <property type="protein sequence ID" value="AWL11826.1"/>
    <property type="molecule type" value="Genomic_DNA"/>
</dbReference>
<feature type="chain" id="PRO_5015720313" description="START domain-containing protein" evidence="1">
    <location>
        <begin position="19"/>
        <end position="211"/>
    </location>
</feature>
<dbReference type="InterPro" id="IPR028347">
    <property type="entry name" value="START_dom_prot"/>
</dbReference>
<dbReference type="GO" id="GO:0005737">
    <property type="term" value="C:cytoplasm"/>
    <property type="evidence" value="ECO:0007669"/>
    <property type="project" value="UniProtKB-ARBA"/>
</dbReference>
<evidence type="ECO:0000256" key="1">
    <source>
        <dbReference type="SAM" id="SignalP"/>
    </source>
</evidence>
<dbReference type="InterPro" id="IPR051213">
    <property type="entry name" value="START_lipid_transfer"/>
</dbReference>
<dbReference type="GO" id="GO:0008289">
    <property type="term" value="F:lipid binding"/>
    <property type="evidence" value="ECO:0007669"/>
    <property type="project" value="InterPro"/>
</dbReference>
<feature type="signal peptide" evidence="1">
    <location>
        <begin position="1"/>
        <end position="18"/>
    </location>
</feature>
<dbReference type="Proteomes" id="UP000245728">
    <property type="component" value="Chromosome"/>
</dbReference>
<evidence type="ECO:0000313" key="3">
    <source>
        <dbReference type="EMBL" id="AWL11826.1"/>
    </source>
</evidence>
<dbReference type="InterPro" id="IPR002913">
    <property type="entry name" value="START_lipid-bd_dom"/>
</dbReference>
<dbReference type="KEGG" id="salh:HMF8227_01348"/>
<evidence type="ECO:0000259" key="2">
    <source>
        <dbReference type="PROSITE" id="PS50848"/>
    </source>
</evidence>
<dbReference type="AlphaFoldDB" id="A0A2S2E2E7"/>
<accession>A0A2S2E2E7</accession>